<dbReference type="NCBIfam" id="TIGR01552">
    <property type="entry name" value="phd_fam"/>
    <property type="match status" value="1"/>
</dbReference>
<accession>L0KSI9</accession>
<dbReference type="Pfam" id="PF02604">
    <property type="entry name" value="PhdYeFM_antitox"/>
    <property type="match status" value="1"/>
</dbReference>
<gene>
    <name evidence="4" type="ordered locus">Mesau_04729</name>
</gene>
<dbReference type="AlphaFoldDB" id="L0KSI9"/>
<organism evidence="4 5">
    <name type="scientific">Mesorhizobium australicum (strain HAMBI 3006 / LMG 24608 / WSM2073)</name>
    <dbReference type="NCBI Taxonomy" id="754035"/>
    <lineage>
        <taxon>Bacteria</taxon>
        <taxon>Pseudomonadati</taxon>
        <taxon>Pseudomonadota</taxon>
        <taxon>Alphaproteobacteria</taxon>
        <taxon>Hyphomicrobiales</taxon>
        <taxon>Phyllobacteriaceae</taxon>
        <taxon>Mesorhizobium</taxon>
    </lineage>
</organism>
<dbReference type="SUPFAM" id="SSF143120">
    <property type="entry name" value="YefM-like"/>
    <property type="match status" value="1"/>
</dbReference>
<keyword evidence="5" id="KW-1185">Reference proteome</keyword>
<dbReference type="InterPro" id="IPR006442">
    <property type="entry name" value="Antitoxin_Phd/YefM"/>
</dbReference>
<sequence>MQVSVTDAKGQLTELVRRAEAGDEVILTRHGHAAVRLVPIKAMPGKEGRRTLMEAARAAGAAKMKAGPSAARSQDFLYGDDGMPE</sequence>
<reference evidence="5" key="1">
    <citation type="submission" date="2012-02" db="EMBL/GenBank/DDBJ databases">
        <title>Complete sequence of Mesorhizobium australicum WSM2073.</title>
        <authorList>
            <person name="Lucas S."/>
            <person name="Han J."/>
            <person name="Lapidus A."/>
            <person name="Cheng J.-F."/>
            <person name="Goodwin L."/>
            <person name="Pitluck S."/>
            <person name="Peters L."/>
            <person name="Gu W."/>
            <person name="Detter J.C."/>
            <person name="Han C."/>
            <person name="Tapia R."/>
            <person name="Land M."/>
            <person name="Hauser L."/>
            <person name="Kyrpides N."/>
            <person name="Ivanova N."/>
            <person name="Pagani I."/>
            <person name="Reeve W.G."/>
            <person name="Howieson J.G."/>
            <person name="Tiwari R.P."/>
            <person name="O'Hara G.W."/>
            <person name="Atkins C.A."/>
            <person name="Ronson C.W."/>
            <person name="Nandasena K.G."/>
            <person name="Woyke T."/>
        </authorList>
    </citation>
    <scope>NUCLEOTIDE SEQUENCE [LARGE SCALE GENOMIC DNA]</scope>
    <source>
        <strain evidence="5">LMG 24608 / HAMBI 3006 / WSM2073</strain>
    </source>
</reference>
<name>L0KSI9_MESAW</name>
<dbReference type="RefSeq" id="WP_015318431.1">
    <property type="nucleotide sequence ID" value="NC_019973.1"/>
</dbReference>
<comment type="function">
    <text evidence="2">Antitoxin component of a type II toxin-antitoxin (TA) system.</text>
</comment>
<dbReference type="KEGG" id="mam:Mesau_04729"/>
<feature type="compositionally biased region" description="Low complexity" evidence="3">
    <location>
        <begin position="62"/>
        <end position="72"/>
    </location>
</feature>
<dbReference type="Gene3D" id="3.40.1620.10">
    <property type="entry name" value="YefM-like domain"/>
    <property type="match status" value="1"/>
</dbReference>
<feature type="region of interest" description="Disordered" evidence="3">
    <location>
        <begin position="62"/>
        <end position="85"/>
    </location>
</feature>
<evidence type="ECO:0000313" key="4">
    <source>
        <dbReference type="EMBL" id="AGB47053.1"/>
    </source>
</evidence>
<dbReference type="OrthoDB" id="7473440at2"/>
<protein>
    <recommendedName>
        <fullName evidence="2">Antitoxin</fullName>
    </recommendedName>
</protein>
<evidence type="ECO:0000256" key="1">
    <source>
        <dbReference type="ARBA" id="ARBA00009981"/>
    </source>
</evidence>
<dbReference type="InterPro" id="IPR036165">
    <property type="entry name" value="YefM-like_sf"/>
</dbReference>
<comment type="similarity">
    <text evidence="1 2">Belongs to the phD/YefM antitoxin family.</text>
</comment>
<evidence type="ECO:0000313" key="5">
    <source>
        <dbReference type="Proteomes" id="UP000010998"/>
    </source>
</evidence>
<evidence type="ECO:0000256" key="2">
    <source>
        <dbReference type="RuleBase" id="RU362080"/>
    </source>
</evidence>
<dbReference type="Proteomes" id="UP000010998">
    <property type="component" value="Chromosome"/>
</dbReference>
<evidence type="ECO:0000256" key="3">
    <source>
        <dbReference type="SAM" id="MobiDB-lite"/>
    </source>
</evidence>
<proteinExistence type="inferred from homology"/>
<dbReference type="eggNOG" id="COG4118">
    <property type="taxonomic scope" value="Bacteria"/>
</dbReference>
<dbReference type="HOGENOM" id="CLU_2506167_0_0_5"/>
<dbReference type="EMBL" id="CP003358">
    <property type="protein sequence ID" value="AGB47053.1"/>
    <property type="molecule type" value="Genomic_DNA"/>
</dbReference>
<dbReference type="GeneID" id="90992047"/>